<organism evidence="2 3">
    <name type="scientific">Caulifigura coniformis</name>
    <dbReference type="NCBI Taxonomy" id="2527983"/>
    <lineage>
        <taxon>Bacteria</taxon>
        <taxon>Pseudomonadati</taxon>
        <taxon>Planctomycetota</taxon>
        <taxon>Planctomycetia</taxon>
        <taxon>Planctomycetales</taxon>
        <taxon>Planctomycetaceae</taxon>
        <taxon>Caulifigura</taxon>
    </lineage>
</organism>
<evidence type="ECO:0000259" key="1">
    <source>
        <dbReference type="Pfam" id="PF01434"/>
    </source>
</evidence>
<accession>A0A517SJ73</accession>
<feature type="domain" description="Peptidase M41" evidence="1">
    <location>
        <begin position="4"/>
        <end position="92"/>
    </location>
</feature>
<dbReference type="OrthoDB" id="6064590at2"/>
<evidence type="ECO:0000313" key="3">
    <source>
        <dbReference type="Proteomes" id="UP000315700"/>
    </source>
</evidence>
<proteinExistence type="predicted"/>
<dbReference type="Gene3D" id="1.20.58.760">
    <property type="entry name" value="Peptidase M41"/>
    <property type="match status" value="1"/>
</dbReference>
<dbReference type="InParanoid" id="A0A517SJ73"/>
<dbReference type="GO" id="GO:0004222">
    <property type="term" value="F:metalloendopeptidase activity"/>
    <property type="evidence" value="ECO:0007669"/>
    <property type="project" value="InterPro"/>
</dbReference>
<reference evidence="2 3" key="1">
    <citation type="submission" date="2019-02" db="EMBL/GenBank/DDBJ databases">
        <title>Deep-cultivation of Planctomycetes and their phenomic and genomic characterization uncovers novel biology.</title>
        <authorList>
            <person name="Wiegand S."/>
            <person name="Jogler M."/>
            <person name="Boedeker C."/>
            <person name="Pinto D."/>
            <person name="Vollmers J."/>
            <person name="Rivas-Marin E."/>
            <person name="Kohn T."/>
            <person name="Peeters S.H."/>
            <person name="Heuer A."/>
            <person name="Rast P."/>
            <person name="Oberbeckmann S."/>
            <person name="Bunk B."/>
            <person name="Jeske O."/>
            <person name="Meyerdierks A."/>
            <person name="Storesund J.E."/>
            <person name="Kallscheuer N."/>
            <person name="Luecker S."/>
            <person name="Lage O.M."/>
            <person name="Pohl T."/>
            <person name="Merkel B.J."/>
            <person name="Hornburger P."/>
            <person name="Mueller R.-W."/>
            <person name="Bruemmer F."/>
            <person name="Labrenz M."/>
            <person name="Spormann A.M."/>
            <person name="Op den Camp H."/>
            <person name="Overmann J."/>
            <person name="Amann R."/>
            <person name="Jetten M.S.M."/>
            <person name="Mascher T."/>
            <person name="Medema M.H."/>
            <person name="Devos D.P."/>
            <person name="Kaster A.-K."/>
            <person name="Ovreas L."/>
            <person name="Rohde M."/>
            <person name="Galperin M.Y."/>
            <person name="Jogler C."/>
        </authorList>
    </citation>
    <scope>NUCLEOTIDE SEQUENCE [LARGE SCALE GENOMIC DNA]</scope>
    <source>
        <strain evidence="2 3">Pan44</strain>
    </source>
</reference>
<dbReference type="InterPro" id="IPR037219">
    <property type="entry name" value="Peptidase_M41-like"/>
</dbReference>
<dbReference type="GO" id="GO:0006508">
    <property type="term" value="P:proteolysis"/>
    <property type="evidence" value="ECO:0007669"/>
    <property type="project" value="UniProtKB-KW"/>
</dbReference>
<protein>
    <submittedName>
        <fullName evidence="2">ATP-dependent zinc metalloprotease FtsH</fullName>
    </submittedName>
</protein>
<evidence type="ECO:0000313" key="2">
    <source>
        <dbReference type="EMBL" id="QDT56172.1"/>
    </source>
</evidence>
<keyword evidence="3" id="KW-1185">Reference proteome</keyword>
<dbReference type="AlphaFoldDB" id="A0A517SJ73"/>
<sequence length="159" mass="17352">MPHSAEEITACHEAGHAVVALALGRAVQRVSILPDETRLGACTIRKGTVKPSDDDLETAILIFLGGLAAEARLTGVYGWAGASQDLREVHAMCLSRAGNDRRAEKLVRRMLDKTEHLLDQPGMWDATERIAAELLSRTTISGRAARHLFEEAQMRAARN</sequence>
<keyword evidence="2" id="KW-0378">Hydrolase</keyword>
<dbReference type="GO" id="GO:0005524">
    <property type="term" value="F:ATP binding"/>
    <property type="evidence" value="ECO:0007669"/>
    <property type="project" value="InterPro"/>
</dbReference>
<dbReference type="Proteomes" id="UP000315700">
    <property type="component" value="Chromosome"/>
</dbReference>
<dbReference type="KEGG" id="ccos:Pan44_42240"/>
<gene>
    <name evidence="2" type="primary">ftsH_3</name>
    <name evidence="2" type="ORF">Pan44_42240</name>
</gene>
<dbReference type="GO" id="GO:0004176">
    <property type="term" value="F:ATP-dependent peptidase activity"/>
    <property type="evidence" value="ECO:0007669"/>
    <property type="project" value="InterPro"/>
</dbReference>
<keyword evidence="2" id="KW-0482">Metalloprotease</keyword>
<keyword evidence="2" id="KW-0645">Protease</keyword>
<dbReference type="InterPro" id="IPR000642">
    <property type="entry name" value="Peptidase_M41"/>
</dbReference>
<dbReference type="EMBL" id="CP036271">
    <property type="protein sequence ID" value="QDT56172.1"/>
    <property type="molecule type" value="Genomic_DNA"/>
</dbReference>
<dbReference type="Pfam" id="PF01434">
    <property type="entry name" value="Peptidase_M41"/>
    <property type="match status" value="1"/>
</dbReference>
<name>A0A517SJ73_9PLAN</name>
<dbReference type="RefSeq" id="WP_145033192.1">
    <property type="nucleotide sequence ID" value="NZ_CP036271.1"/>
</dbReference>
<dbReference type="SUPFAM" id="SSF140990">
    <property type="entry name" value="FtsH protease domain-like"/>
    <property type="match status" value="1"/>
</dbReference>